<dbReference type="AlphaFoldDB" id="A0A2I2F9U5"/>
<keyword evidence="3" id="KW-1185">Reference proteome</keyword>
<name>A0A2I2F9U5_ASPCN</name>
<protein>
    <submittedName>
        <fullName evidence="2">Uncharacterized protein</fullName>
    </submittedName>
</protein>
<sequence>MTHNRRSRPDDGSLNPRSNRAPIVLPTGGFCQLCLLCFLYGRVVVADRILKVVGKWKQNDG</sequence>
<dbReference type="Proteomes" id="UP000234585">
    <property type="component" value="Unassembled WGS sequence"/>
</dbReference>
<gene>
    <name evidence="2" type="ORF">BDW47DRAFT_106982</name>
</gene>
<keyword evidence="1" id="KW-1133">Transmembrane helix</keyword>
<dbReference type="RefSeq" id="XP_024671415.1">
    <property type="nucleotide sequence ID" value="XM_024812894.1"/>
</dbReference>
<evidence type="ECO:0000313" key="3">
    <source>
        <dbReference type="Proteomes" id="UP000234585"/>
    </source>
</evidence>
<keyword evidence="1" id="KW-0812">Transmembrane</keyword>
<reference evidence="2 3" key="1">
    <citation type="submission" date="2017-12" db="EMBL/GenBank/DDBJ databases">
        <authorList>
            <consortium name="DOE Joint Genome Institute"/>
            <person name="Haridas S."/>
            <person name="Kjaerbolling I."/>
            <person name="Vesth T.C."/>
            <person name="Frisvad J.C."/>
            <person name="Nybo J.L."/>
            <person name="Theobald S."/>
            <person name="Kuo A."/>
            <person name="Bowyer P."/>
            <person name="Matsuda Y."/>
            <person name="Mondo S."/>
            <person name="Lyhne E.K."/>
            <person name="Kogle M.E."/>
            <person name="Clum A."/>
            <person name="Lipzen A."/>
            <person name="Salamov A."/>
            <person name="Ngan C.Y."/>
            <person name="Daum C."/>
            <person name="Chiniquy J."/>
            <person name="Barry K."/>
            <person name="LaButti K."/>
            <person name="Simmons B.A."/>
            <person name="Magnuson J.K."/>
            <person name="Mortensen U.H."/>
            <person name="Larsen T.O."/>
            <person name="Grigoriev I.V."/>
            <person name="Baker S.E."/>
            <person name="Andersen M.R."/>
            <person name="Nordberg H.P."/>
            <person name="Cantor M.N."/>
            <person name="Hua S.X."/>
        </authorList>
    </citation>
    <scope>NUCLEOTIDE SEQUENCE [LARGE SCALE GENOMIC DNA]</scope>
    <source>
        <strain evidence="2 3">CBS 102.13</strain>
    </source>
</reference>
<proteinExistence type="predicted"/>
<organism evidence="2 3">
    <name type="scientific">Aspergillus candidus</name>
    <dbReference type="NCBI Taxonomy" id="41067"/>
    <lineage>
        <taxon>Eukaryota</taxon>
        <taxon>Fungi</taxon>
        <taxon>Dikarya</taxon>
        <taxon>Ascomycota</taxon>
        <taxon>Pezizomycotina</taxon>
        <taxon>Eurotiomycetes</taxon>
        <taxon>Eurotiomycetidae</taxon>
        <taxon>Eurotiales</taxon>
        <taxon>Aspergillaceae</taxon>
        <taxon>Aspergillus</taxon>
        <taxon>Aspergillus subgen. Circumdati</taxon>
    </lineage>
</organism>
<evidence type="ECO:0000313" key="2">
    <source>
        <dbReference type="EMBL" id="PLB37403.1"/>
    </source>
</evidence>
<dbReference type="EMBL" id="KZ559143">
    <property type="protein sequence ID" value="PLB37403.1"/>
    <property type="molecule type" value="Genomic_DNA"/>
</dbReference>
<dbReference type="GeneID" id="36520054"/>
<evidence type="ECO:0000256" key="1">
    <source>
        <dbReference type="SAM" id="Phobius"/>
    </source>
</evidence>
<feature type="transmembrane region" description="Helical" evidence="1">
    <location>
        <begin position="21"/>
        <end position="41"/>
    </location>
</feature>
<accession>A0A2I2F9U5</accession>
<keyword evidence="1" id="KW-0472">Membrane</keyword>